<name>A0A2S1YHQ8_9FLAO</name>
<dbReference type="Proteomes" id="UP000245250">
    <property type="component" value="Chromosome"/>
</dbReference>
<reference evidence="2 3" key="1">
    <citation type="submission" date="2018-05" db="EMBL/GenBank/DDBJ databases">
        <title>Genome sequencing of Flavobacterium sp. HYN0056.</title>
        <authorList>
            <person name="Yi H."/>
            <person name="Baek C."/>
        </authorList>
    </citation>
    <scope>NUCLEOTIDE SEQUENCE [LARGE SCALE GENOMIC DNA]</scope>
    <source>
        <strain evidence="2 3">HYN0056</strain>
    </source>
</reference>
<keyword evidence="1" id="KW-1133">Transmembrane helix</keyword>
<dbReference type="RefSeq" id="WP_109191145.1">
    <property type="nucleotide sequence ID" value="NZ_CP029255.1"/>
</dbReference>
<protein>
    <submittedName>
        <fullName evidence="2">FeoB-associated Cys-rich membrane protein</fullName>
    </submittedName>
</protein>
<dbReference type="KEGG" id="fcr:HYN56_04830"/>
<dbReference type="EMBL" id="CP029255">
    <property type="protein sequence ID" value="AWK03581.1"/>
    <property type="molecule type" value="Genomic_DNA"/>
</dbReference>
<gene>
    <name evidence="2" type="ORF">HYN56_04830</name>
</gene>
<organism evidence="2 3">
    <name type="scientific">Flavobacterium crocinum</name>
    <dbReference type="NCBI Taxonomy" id="2183896"/>
    <lineage>
        <taxon>Bacteria</taxon>
        <taxon>Pseudomonadati</taxon>
        <taxon>Bacteroidota</taxon>
        <taxon>Flavobacteriia</taxon>
        <taxon>Flavobacteriales</taxon>
        <taxon>Flavobacteriaceae</taxon>
        <taxon>Flavobacterium</taxon>
    </lineage>
</organism>
<keyword evidence="3" id="KW-1185">Reference proteome</keyword>
<keyword evidence="1" id="KW-0472">Membrane</keyword>
<evidence type="ECO:0000313" key="2">
    <source>
        <dbReference type="EMBL" id="AWK03581.1"/>
    </source>
</evidence>
<evidence type="ECO:0000256" key="1">
    <source>
        <dbReference type="SAM" id="Phobius"/>
    </source>
</evidence>
<sequence>MIQEIIAFAILGLAVAFLIKKYFFKSKKKKDCGNGTDCGCS</sequence>
<proteinExistence type="predicted"/>
<keyword evidence="1" id="KW-0812">Transmembrane</keyword>
<evidence type="ECO:0000313" key="3">
    <source>
        <dbReference type="Proteomes" id="UP000245250"/>
    </source>
</evidence>
<feature type="transmembrane region" description="Helical" evidence="1">
    <location>
        <begin position="6"/>
        <end position="24"/>
    </location>
</feature>
<dbReference type="AlphaFoldDB" id="A0A2S1YHQ8"/>
<accession>A0A2S1YHQ8</accession>